<dbReference type="InterPro" id="IPR004203">
    <property type="entry name" value="Cyt_c_oxidase_su4_fam"/>
</dbReference>
<keyword evidence="9" id="KW-0496">Mitochondrion</keyword>
<comment type="similarity">
    <text evidence="3">Belongs to the cytochrome c oxidase IV family.</text>
</comment>
<proteinExistence type="inferred from homology"/>
<dbReference type="GO" id="GO:0005743">
    <property type="term" value="C:mitochondrial inner membrane"/>
    <property type="evidence" value="ECO:0007669"/>
    <property type="project" value="UniProtKB-SubCell"/>
</dbReference>
<protein>
    <submittedName>
        <fullName evidence="13">Cytochrome c oxidase subunit IV-domain-containing protein</fullName>
    </submittedName>
</protein>
<comment type="pathway">
    <text evidence="2">Energy metabolism; oxidative phosphorylation.</text>
</comment>
<evidence type="ECO:0000256" key="9">
    <source>
        <dbReference type="ARBA" id="ARBA00023128"/>
    </source>
</evidence>
<dbReference type="Pfam" id="PF02936">
    <property type="entry name" value="COX4"/>
    <property type="match status" value="1"/>
</dbReference>
<dbReference type="RefSeq" id="XP_056042804.1">
    <property type="nucleotide sequence ID" value="XM_056184411.1"/>
</dbReference>
<evidence type="ECO:0000256" key="6">
    <source>
        <dbReference type="ARBA" id="ARBA00022946"/>
    </source>
</evidence>
<dbReference type="Proteomes" id="UP001217417">
    <property type="component" value="Unassembled WGS sequence"/>
</dbReference>
<feature type="compositionally biased region" description="Basic and acidic residues" evidence="11">
    <location>
        <begin position="165"/>
        <end position="176"/>
    </location>
</feature>
<dbReference type="InterPro" id="IPR036639">
    <property type="entry name" value="Cyt_c_oxidase_su4_sf"/>
</dbReference>
<dbReference type="GeneID" id="80879577"/>
<dbReference type="PANTHER" id="PTHR10707">
    <property type="entry name" value="CYTOCHROME C OXIDASE SUBUNIT IV"/>
    <property type="match status" value="1"/>
</dbReference>
<evidence type="ECO:0000256" key="12">
    <source>
        <dbReference type="SAM" id="Phobius"/>
    </source>
</evidence>
<sequence length="185" mass="20910">MLRASIIRAPGSAMPAVYRPTALFVRHNSAAATTPEVSESVDRAIATPLISDLPERWEGIPVSQQVKLTTMIWERQKKPWTELSELEKRASYYISYGPWGPRKPMHEDGDNYKIIGYTILGVAAAVALFGVARVYGGNTPLTMSREYEESRKVWDKYAESQQDLPREIDEEYHRPPLSEVIASNK</sequence>
<organism evidence="13 14">
    <name type="scientific">Lipomyces tetrasporus</name>
    <dbReference type="NCBI Taxonomy" id="54092"/>
    <lineage>
        <taxon>Eukaryota</taxon>
        <taxon>Fungi</taxon>
        <taxon>Dikarya</taxon>
        <taxon>Ascomycota</taxon>
        <taxon>Saccharomycotina</taxon>
        <taxon>Lipomycetes</taxon>
        <taxon>Lipomycetales</taxon>
        <taxon>Lipomycetaceae</taxon>
        <taxon>Lipomyces</taxon>
    </lineage>
</organism>
<evidence type="ECO:0000256" key="2">
    <source>
        <dbReference type="ARBA" id="ARBA00004673"/>
    </source>
</evidence>
<dbReference type="GO" id="GO:0006123">
    <property type="term" value="P:mitochondrial electron transport, cytochrome c to oxygen"/>
    <property type="evidence" value="ECO:0007669"/>
    <property type="project" value="InterPro"/>
</dbReference>
<evidence type="ECO:0000256" key="1">
    <source>
        <dbReference type="ARBA" id="ARBA00004434"/>
    </source>
</evidence>
<accession>A0AAD7VS65</accession>
<keyword evidence="14" id="KW-1185">Reference proteome</keyword>
<dbReference type="EMBL" id="JARPMG010000007">
    <property type="protein sequence ID" value="KAJ8099354.1"/>
    <property type="molecule type" value="Genomic_DNA"/>
</dbReference>
<comment type="caution">
    <text evidence="13">The sequence shown here is derived from an EMBL/GenBank/DDBJ whole genome shotgun (WGS) entry which is preliminary data.</text>
</comment>
<evidence type="ECO:0000313" key="14">
    <source>
        <dbReference type="Proteomes" id="UP001217417"/>
    </source>
</evidence>
<feature type="transmembrane region" description="Helical" evidence="12">
    <location>
        <begin position="114"/>
        <end position="135"/>
    </location>
</feature>
<evidence type="ECO:0000256" key="7">
    <source>
        <dbReference type="ARBA" id="ARBA00022989"/>
    </source>
</evidence>
<evidence type="ECO:0000256" key="5">
    <source>
        <dbReference type="ARBA" id="ARBA00022792"/>
    </source>
</evidence>
<keyword evidence="4 12" id="KW-0812">Transmembrane</keyword>
<keyword evidence="8" id="KW-0560">Oxidoreductase</keyword>
<dbReference type="GO" id="GO:0016491">
    <property type="term" value="F:oxidoreductase activity"/>
    <property type="evidence" value="ECO:0007669"/>
    <property type="project" value="UniProtKB-KW"/>
</dbReference>
<dbReference type="Gene3D" id="1.10.442.10">
    <property type="entry name" value="Cytochrome c oxidase subunit IV"/>
    <property type="match status" value="1"/>
</dbReference>
<keyword evidence="10 12" id="KW-0472">Membrane</keyword>
<evidence type="ECO:0000256" key="4">
    <source>
        <dbReference type="ARBA" id="ARBA00022692"/>
    </source>
</evidence>
<dbReference type="SUPFAM" id="SSF81406">
    <property type="entry name" value="Mitochondrial cytochrome c oxidase subunit IV"/>
    <property type="match status" value="1"/>
</dbReference>
<dbReference type="GO" id="GO:0045277">
    <property type="term" value="C:respiratory chain complex IV"/>
    <property type="evidence" value="ECO:0007669"/>
    <property type="project" value="InterPro"/>
</dbReference>
<name>A0AAD7VS65_9ASCO</name>
<gene>
    <name evidence="13" type="ORF">POJ06DRAFT_133663</name>
</gene>
<comment type="subcellular location">
    <subcellularLocation>
        <location evidence="1">Mitochondrion inner membrane</location>
        <topology evidence="1">Single-pass membrane protein</topology>
    </subcellularLocation>
</comment>
<keyword evidence="5" id="KW-0999">Mitochondrion inner membrane</keyword>
<feature type="region of interest" description="Disordered" evidence="11">
    <location>
        <begin position="165"/>
        <end position="185"/>
    </location>
</feature>
<keyword evidence="6" id="KW-0809">Transit peptide</keyword>
<evidence type="ECO:0000256" key="10">
    <source>
        <dbReference type="ARBA" id="ARBA00023136"/>
    </source>
</evidence>
<dbReference type="PANTHER" id="PTHR10707:SF10">
    <property type="entry name" value="CYTOCHROME C OXIDASE SUBUNIT 4"/>
    <property type="match status" value="1"/>
</dbReference>
<evidence type="ECO:0000256" key="8">
    <source>
        <dbReference type="ARBA" id="ARBA00023002"/>
    </source>
</evidence>
<reference evidence="13" key="1">
    <citation type="submission" date="2023-03" db="EMBL/GenBank/DDBJ databases">
        <title>Near-Complete genome sequence of Lipomyces tetrasporous NRRL Y-64009, an oleaginous yeast capable of growing on lignocellulosic hydrolysates.</title>
        <authorList>
            <consortium name="Lawrence Berkeley National Laboratory"/>
            <person name="Jagtap S.S."/>
            <person name="Liu J.-J."/>
            <person name="Walukiewicz H.E."/>
            <person name="Pangilinan J."/>
            <person name="Lipzen A."/>
            <person name="Ahrendt S."/>
            <person name="Koriabine M."/>
            <person name="Cobaugh K."/>
            <person name="Salamov A."/>
            <person name="Yoshinaga Y."/>
            <person name="Ng V."/>
            <person name="Daum C."/>
            <person name="Grigoriev I.V."/>
            <person name="Slininger P.J."/>
            <person name="Dien B.S."/>
            <person name="Jin Y.-S."/>
            <person name="Rao C.V."/>
        </authorList>
    </citation>
    <scope>NUCLEOTIDE SEQUENCE</scope>
    <source>
        <strain evidence="13">NRRL Y-64009</strain>
    </source>
</reference>
<dbReference type="AlphaFoldDB" id="A0AAD7VS65"/>
<evidence type="ECO:0000256" key="3">
    <source>
        <dbReference type="ARBA" id="ARBA00008135"/>
    </source>
</evidence>
<evidence type="ECO:0000256" key="11">
    <source>
        <dbReference type="SAM" id="MobiDB-lite"/>
    </source>
</evidence>
<keyword evidence="7 12" id="KW-1133">Transmembrane helix</keyword>
<evidence type="ECO:0000313" key="13">
    <source>
        <dbReference type="EMBL" id="KAJ8099354.1"/>
    </source>
</evidence>